<evidence type="ECO:0000313" key="5">
    <source>
        <dbReference type="Proteomes" id="UP000051639"/>
    </source>
</evidence>
<dbReference type="RefSeq" id="WP_056994847.1">
    <property type="nucleotide sequence ID" value="NZ_JQBA01000041.1"/>
</dbReference>
<reference evidence="4 5" key="1">
    <citation type="journal article" date="2015" name="Genome Announc.">
        <title>Expanding the biotechnology potential of lactobacilli through comparative genomics of 213 strains and associated genera.</title>
        <authorList>
            <person name="Sun Z."/>
            <person name="Harris H.M."/>
            <person name="McCann A."/>
            <person name="Guo C."/>
            <person name="Argimon S."/>
            <person name="Zhang W."/>
            <person name="Yang X."/>
            <person name="Jeffery I.B."/>
            <person name="Cooney J.C."/>
            <person name="Kagawa T.F."/>
            <person name="Liu W."/>
            <person name="Song Y."/>
            <person name="Salvetti E."/>
            <person name="Wrobel A."/>
            <person name="Rasinkangas P."/>
            <person name="Parkhill J."/>
            <person name="Rea M.C."/>
            <person name="O'Sullivan O."/>
            <person name="Ritari J."/>
            <person name="Douillard F.P."/>
            <person name="Paul Ross R."/>
            <person name="Yang R."/>
            <person name="Briner A.E."/>
            <person name="Felis G.E."/>
            <person name="de Vos W.M."/>
            <person name="Barrangou R."/>
            <person name="Klaenhammer T.R."/>
            <person name="Caufield P.W."/>
            <person name="Cui Y."/>
            <person name="Zhang H."/>
            <person name="O'Toole P.W."/>
        </authorList>
    </citation>
    <scope>NUCLEOTIDE SEQUENCE [LARGE SCALE GENOMIC DNA]</scope>
    <source>
        <strain evidence="4 5">DSM 14792</strain>
    </source>
</reference>
<keyword evidence="5" id="KW-1185">Reference proteome</keyword>
<name>A0A0R2GS12_9LACO</name>
<feature type="domain" description="Transposase TnpC homeodomain" evidence="3">
    <location>
        <begin position="44"/>
        <end position="118"/>
    </location>
</feature>
<dbReference type="AlphaFoldDB" id="A0A0R2GS12"/>
<feature type="domain" description="Transposase IS66 central" evidence="2">
    <location>
        <begin position="193"/>
        <end position="330"/>
    </location>
</feature>
<dbReference type="Pfam" id="PF13007">
    <property type="entry name" value="LZ_Tnp_IS66"/>
    <property type="match status" value="1"/>
</dbReference>
<feature type="coiled-coil region" evidence="1">
    <location>
        <begin position="20"/>
        <end position="54"/>
    </location>
</feature>
<dbReference type="OrthoDB" id="9760067at2"/>
<keyword evidence="1" id="KW-0175">Coiled coil</keyword>
<evidence type="ECO:0000259" key="3">
    <source>
        <dbReference type="Pfam" id="PF13007"/>
    </source>
</evidence>
<dbReference type="PANTHER" id="PTHR33678">
    <property type="entry name" value="BLL1576 PROTEIN"/>
    <property type="match status" value="1"/>
</dbReference>
<sequence>MTKHKKVREPQNLEEALVIIRKQEAIIAKQAAKFEKLEAKILELSETVKLLMARIYGKKSEILTPGQTSLFADSVPEDENSADPKDSTKTAVEEYVVRRRKKARGVRQANLDALPQVDKVYELKGKKRFCETCGEELEIIGKHLAHREIKCKPMEFYCENSYVQTGKCQHCVNSMNGNDKLIQAVAPYPFAVHSYFSASVVAEIIYNKYVLALPLNRQAQNWRTLIPLSSKAMAKQVIKNAARFKPLYELLRKAFSEETVIHLDETPLRVVKSERSKCCFWAASSAKEFNQHNIAYFFYAASRGGEVIPQIIGPDYRGCLMCDGHSAYQQERLPNGTLGLV</sequence>
<dbReference type="InterPro" id="IPR024463">
    <property type="entry name" value="Transposase_TnpC_homeodom"/>
</dbReference>
<protein>
    <submittedName>
        <fullName evidence="4">Transposase IS66</fullName>
    </submittedName>
</protein>
<evidence type="ECO:0000256" key="1">
    <source>
        <dbReference type="SAM" id="Coils"/>
    </source>
</evidence>
<comment type="caution">
    <text evidence="4">The sequence shown here is derived from an EMBL/GenBank/DDBJ whole genome shotgun (WGS) entry which is preliminary data.</text>
</comment>
<dbReference type="PANTHER" id="PTHR33678:SF2">
    <property type="match status" value="1"/>
</dbReference>
<dbReference type="Pfam" id="PF03050">
    <property type="entry name" value="DDE_Tnp_IS66"/>
    <property type="match status" value="1"/>
</dbReference>
<dbReference type="InterPro" id="IPR004291">
    <property type="entry name" value="Transposase_IS66_central"/>
</dbReference>
<gene>
    <name evidence="4" type="ORF">IV41_GL001461</name>
</gene>
<dbReference type="EMBL" id="JQBA01000041">
    <property type="protein sequence ID" value="KRN43673.1"/>
    <property type="molecule type" value="Genomic_DNA"/>
</dbReference>
<dbReference type="InterPro" id="IPR052344">
    <property type="entry name" value="Transposase-related"/>
</dbReference>
<evidence type="ECO:0000313" key="4">
    <source>
        <dbReference type="EMBL" id="KRN43673.1"/>
    </source>
</evidence>
<dbReference type="PATRIC" id="fig|148604.4.peg.1496"/>
<organism evidence="4 5">
    <name type="scientific">Limosilactobacillus ingluviei</name>
    <dbReference type="NCBI Taxonomy" id="148604"/>
    <lineage>
        <taxon>Bacteria</taxon>
        <taxon>Bacillati</taxon>
        <taxon>Bacillota</taxon>
        <taxon>Bacilli</taxon>
        <taxon>Lactobacillales</taxon>
        <taxon>Lactobacillaceae</taxon>
        <taxon>Limosilactobacillus</taxon>
    </lineage>
</organism>
<evidence type="ECO:0000259" key="2">
    <source>
        <dbReference type="Pfam" id="PF03050"/>
    </source>
</evidence>
<proteinExistence type="predicted"/>
<accession>A0A0R2GS12</accession>
<dbReference type="Proteomes" id="UP000051639">
    <property type="component" value="Unassembled WGS sequence"/>
</dbReference>